<dbReference type="Pfam" id="PF04995">
    <property type="entry name" value="CcmD"/>
    <property type="match status" value="1"/>
</dbReference>
<evidence type="ECO:0000256" key="10">
    <source>
        <dbReference type="ARBA" id="ARBA00022989"/>
    </source>
</evidence>
<protein>
    <recommendedName>
        <fullName evidence="4 12">Heme exporter protein D</fullName>
    </recommendedName>
</protein>
<keyword evidence="7 12" id="KW-0997">Cell inner membrane</keyword>
<dbReference type="PANTHER" id="PTHR37531:SF1">
    <property type="entry name" value="HEME EXPORTER PROTEIN D"/>
    <property type="match status" value="1"/>
</dbReference>
<keyword evidence="8 12" id="KW-0812">Transmembrane</keyword>
<evidence type="ECO:0000256" key="8">
    <source>
        <dbReference type="ARBA" id="ARBA00022692"/>
    </source>
</evidence>
<evidence type="ECO:0000256" key="4">
    <source>
        <dbReference type="ARBA" id="ARBA00016461"/>
    </source>
</evidence>
<feature type="transmembrane region" description="Helical" evidence="12">
    <location>
        <begin position="12"/>
        <end position="37"/>
    </location>
</feature>
<evidence type="ECO:0000256" key="7">
    <source>
        <dbReference type="ARBA" id="ARBA00022519"/>
    </source>
</evidence>
<evidence type="ECO:0000256" key="3">
    <source>
        <dbReference type="ARBA" id="ARBA00008741"/>
    </source>
</evidence>
<keyword evidence="6 12" id="KW-1003">Cell membrane</keyword>
<evidence type="ECO:0000313" key="13">
    <source>
        <dbReference type="EMBL" id="MCQ8128396.1"/>
    </source>
</evidence>
<evidence type="ECO:0000256" key="1">
    <source>
        <dbReference type="ARBA" id="ARBA00002442"/>
    </source>
</evidence>
<organism evidence="13 14">
    <name type="scientific">Methylomonas rivi</name>
    <dbReference type="NCBI Taxonomy" id="2952226"/>
    <lineage>
        <taxon>Bacteria</taxon>
        <taxon>Pseudomonadati</taxon>
        <taxon>Pseudomonadota</taxon>
        <taxon>Gammaproteobacteria</taxon>
        <taxon>Methylococcales</taxon>
        <taxon>Methylococcaceae</taxon>
        <taxon>Methylomonas</taxon>
    </lineage>
</organism>
<evidence type="ECO:0000256" key="12">
    <source>
        <dbReference type="RuleBase" id="RU363101"/>
    </source>
</evidence>
<keyword evidence="11 12" id="KW-0472">Membrane</keyword>
<accession>A0ABT1U446</accession>
<evidence type="ECO:0000256" key="6">
    <source>
        <dbReference type="ARBA" id="ARBA00022475"/>
    </source>
</evidence>
<gene>
    <name evidence="13" type="primary">ccmD</name>
    <name evidence="13" type="ORF">NP596_07990</name>
</gene>
<dbReference type="EMBL" id="JANIBK010000030">
    <property type="protein sequence ID" value="MCQ8128396.1"/>
    <property type="molecule type" value="Genomic_DNA"/>
</dbReference>
<comment type="similarity">
    <text evidence="3 12">Belongs to the CcmD/CycX/HelD family.</text>
</comment>
<dbReference type="NCBIfam" id="TIGR03141">
    <property type="entry name" value="cytochro_ccmD"/>
    <property type="match status" value="1"/>
</dbReference>
<comment type="function">
    <text evidence="1 12">Required for the export of heme to the periplasm for the biogenesis of c-type cytochromes.</text>
</comment>
<comment type="subcellular location">
    <subcellularLocation>
        <location evidence="2 12">Cell inner membrane</location>
        <topology evidence="2 12">Single-pass membrane protein</topology>
    </subcellularLocation>
</comment>
<name>A0ABT1U446_9GAMM</name>
<evidence type="ECO:0000313" key="14">
    <source>
        <dbReference type="Proteomes" id="UP001524586"/>
    </source>
</evidence>
<sequence>MTLESFFAMGGYAFYVWTSYGITFAVLLWNLFAPIVLRKQLLRQLALKQKRGQR</sequence>
<dbReference type="InterPro" id="IPR052075">
    <property type="entry name" value="Heme_exporter_D"/>
</dbReference>
<dbReference type="Proteomes" id="UP001524586">
    <property type="component" value="Unassembled WGS sequence"/>
</dbReference>
<dbReference type="PANTHER" id="PTHR37531">
    <property type="entry name" value="HEME EXPORTER PROTEIN D"/>
    <property type="match status" value="1"/>
</dbReference>
<keyword evidence="5 12" id="KW-0813">Transport</keyword>
<dbReference type="RefSeq" id="WP_256614781.1">
    <property type="nucleotide sequence ID" value="NZ_JANIBK010000030.1"/>
</dbReference>
<proteinExistence type="inferred from homology"/>
<keyword evidence="9 12" id="KW-0201">Cytochrome c-type biogenesis</keyword>
<evidence type="ECO:0000256" key="5">
    <source>
        <dbReference type="ARBA" id="ARBA00022448"/>
    </source>
</evidence>
<comment type="caution">
    <text evidence="13">The sequence shown here is derived from an EMBL/GenBank/DDBJ whole genome shotgun (WGS) entry which is preliminary data.</text>
</comment>
<evidence type="ECO:0000256" key="9">
    <source>
        <dbReference type="ARBA" id="ARBA00022748"/>
    </source>
</evidence>
<evidence type="ECO:0000256" key="2">
    <source>
        <dbReference type="ARBA" id="ARBA00004377"/>
    </source>
</evidence>
<keyword evidence="14" id="KW-1185">Reference proteome</keyword>
<reference evidence="13 14" key="1">
    <citation type="submission" date="2022-07" db="EMBL/GenBank/DDBJ databases">
        <title>Methylomonas rivi sp. nov., Methylomonas rosea sp. nov., Methylomonas aureus sp. nov. and Methylomonas subterranea sp. nov., four novel methanotrophs isolated from a freshwater creek and the deep terrestrial subsurface.</title>
        <authorList>
            <person name="Abin C."/>
            <person name="Sankaranarayanan K."/>
            <person name="Garner C."/>
            <person name="Sindelar R."/>
            <person name="Kotary K."/>
            <person name="Garner R."/>
            <person name="Barclay S."/>
            <person name="Lawson P."/>
            <person name="Krumholz L."/>
        </authorList>
    </citation>
    <scope>NUCLEOTIDE SEQUENCE [LARGE SCALE GENOMIC DNA]</scope>
    <source>
        <strain evidence="13 14">WSC-6</strain>
    </source>
</reference>
<keyword evidence="10 12" id="KW-1133">Transmembrane helix</keyword>
<evidence type="ECO:0000256" key="11">
    <source>
        <dbReference type="ARBA" id="ARBA00023136"/>
    </source>
</evidence>
<dbReference type="InterPro" id="IPR007078">
    <property type="entry name" value="Haem_export_protD_CcmD"/>
</dbReference>